<evidence type="ECO:0000313" key="2">
    <source>
        <dbReference type="Proteomes" id="UP001162156"/>
    </source>
</evidence>
<organism evidence="1 2">
    <name type="scientific">Rhamnusium bicolor</name>
    <dbReference type="NCBI Taxonomy" id="1586634"/>
    <lineage>
        <taxon>Eukaryota</taxon>
        <taxon>Metazoa</taxon>
        <taxon>Ecdysozoa</taxon>
        <taxon>Arthropoda</taxon>
        <taxon>Hexapoda</taxon>
        <taxon>Insecta</taxon>
        <taxon>Pterygota</taxon>
        <taxon>Neoptera</taxon>
        <taxon>Endopterygota</taxon>
        <taxon>Coleoptera</taxon>
        <taxon>Polyphaga</taxon>
        <taxon>Cucujiformia</taxon>
        <taxon>Chrysomeloidea</taxon>
        <taxon>Cerambycidae</taxon>
        <taxon>Lepturinae</taxon>
        <taxon>Rhagiini</taxon>
        <taxon>Rhamnusium</taxon>
    </lineage>
</organism>
<dbReference type="AlphaFoldDB" id="A0AAV8XG90"/>
<proteinExistence type="predicted"/>
<dbReference type="EMBL" id="JANEYF010003302">
    <property type="protein sequence ID" value="KAJ8937595.1"/>
    <property type="molecule type" value="Genomic_DNA"/>
</dbReference>
<evidence type="ECO:0000313" key="1">
    <source>
        <dbReference type="EMBL" id="KAJ8937595.1"/>
    </source>
</evidence>
<keyword evidence="2" id="KW-1185">Reference proteome</keyword>
<dbReference type="Proteomes" id="UP001162156">
    <property type="component" value="Unassembled WGS sequence"/>
</dbReference>
<evidence type="ECO:0008006" key="3">
    <source>
        <dbReference type="Google" id="ProtNLM"/>
    </source>
</evidence>
<accession>A0AAV8XG90</accession>
<name>A0AAV8XG90_9CUCU</name>
<gene>
    <name evidence="1" type="ORF">NQ314_011779</name>
</gene>
<reference evidence="1" key="1">
    <citation type="journal article" date="2023" name="Insect Mol. Biol.">
        <title>Genome sequencing provides insights into the evolution of gene families encoding plant cell wall-degrading enzymes in longhorned beetles.</title>
        <authorList>
            <person name="Shin N.R."/>
            <person name="Okamura Y."/>
            <person name="Kirsch R."/>
            <person name="Pauchet Y."/>
        </authorList>
    </citation>
    <scope>NUCLEOTIDE SEQUENCE</scope>
    <source>
        <strain evidence="1">RBIC_L_NR</strain>
    </source>
</reference>
<sequence length="67" mass="7853">MSACILHNLCILHRDSAEDIVRIEEQVAMERLLQPNNLLDVFPLDENNRAQIKRNNIMNGLRQERIN</sequence>
<comment type="caution">
    <text evidence="1">The sequence shown here is derived from an EMBL/GenBank/DDBJ whole genome shotgun (WGS) entry which is preliminary data.</text>
</comment>
<protein>
    <recommendedName>
        <fullName evidence="3">DDE Tnp4 domain-containing protein</fullName>
    </recommendedName>
</protein>